<dbReference type="Pfam" id="PF00440">
    <property type="entry name" value="TetR_N"/>
    <property type="match status" value="1"/>
</dbReference>
<gene>
    <name evidence="6" type="ORF">SAMN04488036_10131</name>
</gene>
<keyword evidence="1" id="KW-0805">Transcription regulation</keyword>
<dbReference type="GO" id="GO:0000976">
    <property type="term" value="F:transcription cis-regulatory region binding"/>
    <property type="evidence" value="ECO:0007669"/>
    <property type="project" value="TreeGrafter"/>
</dbReference>
<dbReference type="OrthoDB" id="9779746at2"/>
<protein>
    <submittedName>
        <fullName evidence="6">Transcriptional regulator, TetR family</fullName>
    </submittedName>
</protein>
<dbReference type="InterPro" id="IPR001647">
    <property type="entry name" value="HTH_TetR"/>
</dbReference>
<sequence>MARTIAKDHDQKRSHILDTAAKLFATEGYDRVSMVKLAEACGISKANIYHYYGSKEAILFDALETYLVGLRDRICALELSELAPEEALYHVVREILLAYEGSDEIHRVQTNNLSSLSIEQQGLLKSVQRDLVAFVNDVVERNGQNVLVHDQVKLRGITMSIFGMLNTYYLWQQGASRKDREGYALLVTDLVLRGIRGL</sequence>
<dbReference type="InterPro" id="IPR009057">
    <property type="entry name" value="Homeodomain-like_sf"/>
</dbReference>
<dbReference type="GO" id="GO:0003700">
    <property type="term" value="F:DNA-binding transcription factor activity"/>
    <property type="evidence" value="ECO:0007669"/>
    <property type="project" value="TreeGrafter"/>
</dbReference>
<keyword evidence="2 4" id="KW-0238">DNA-binding</keyword>
<dbReference type="InterPro" id="IPR036271">
    <property type="entry name" value="Tet_transcr_reg_TetR-rel_C_sf"/>
</dbReference>
<dbReference type="Pfam" id="PF17932">
    <property type="entry name" value="TetR_C_24"/>
    <property type="match status" value="1"/>
</dbReference>
<dbReference type="EMBL" id="FOSZ01000001">
    <property type="protein sequence ID" value="SFK48660.1"/>
    <property type="molecule type" value="Genomic_DNA"/>
</dbReference>
<evidence type="ECO:0000256" key="3">
    <source>
        <dbReference type="ARBA" id="ARBA00023163"/>
    </source>
</evidence>
<dbReference type="InterPro" id="IPR041490">
    <property type="entry name" value="KstR2_TetR_C"/>
</dbReference>
<evidence type="ECO:0000256" key="2">
    <source>
        <dbReference type="ARBA" id="ARBA00023125"/>
    </source>
</evidence>
<dbReference type="Gene3D" id="1.10.10.60">
    <property type="entry name" value="Homeodomain-like"/>
    <property type="match status" value="1"/>
</dbReference>
<dbReference type="SUPFAM" id="SSF48498">
    <property type="entry name" value="Tetracyclin repressor-like, C-terminal domain"/>
    <property type="match status" value="1"/>
</dbReference>
<dbReference type="PRINTS" id="PR00455">
    <property type="entry name" value="HTHTETR"/>
</dbReference>
<dbReference type="RefSeq" id="WP_093318782.1">
    <property type="nucleotide sequence ID" value="NZ_FOSZ01000001.1"/>
</dbReference>
<organism evidence="6 7">
    <name type="scientific">Shimia haliotis</name>
    <dbReference type="NCBI Taxonomy" id="1280847"/>
    <lineage>
        <taxon>Bacteria</taxon>
        <taxon>Pseudomonadati</taxon>
        <taxon>Pseudomonadota</taxon>
        <taxon>Alphaproteobacteria</taxon>
        <taxon>Rhodobacterales</taxon>
        <taxon>Roseobacteraceae</taxon>
    </lineage>
</organism>
<accession>A0A1I3ZXJ2</accession>
<evidence type="ECO:0000256" key="1">
    <source>
        <dbReference type="ARBA" id="ARBA00023015"/>
    </source>
</evidence>
<name>A0A1I3ZXJ2_9RHOB</name>
<dbReference type="PROSITE" id="PS50977">
    <property type="entry name" value="HTH_TETR_2"/>
    <property type="match status" value="1"/>
</dbReference>
<dbReference type="AlphaFoldDB" id="A0A1I3ZXJ2"/>
<evidence type="ECO:0000259" key="5">
    <source>
        <dbReference type="PROSITE" id="PS50977"/>
    </source>
</evidence>
<dbReference type="PANTHER" id="PTHR30055">
    <property type="entry name" value="HTH-TYPE TRANSCRIPTIONAL REGULATOR RUTR"/>
    <property type="match status" value="1"/>
</dbReference>
<proteinExistence type="predicted"/>
<reference evidence="7" key="1">
    <citation type="submission" date="2016-10" db="EMBL/GenBank/DDBJ databases">
        <authorList>
            <person name="Varghese N."/>
            <person name="Submissions S."/>
        </authorList>
    </citation>
    <scope>NUCLEOTIDE SEQUENCE [LARGE SCALE GENOMIC DNA]</scope>
    <source>
        <strain evidence="7">DSM 28453</strain>
    </source>
</reference>
<evidence type="ECO:0000313" key="7">
    <source>
        <dbReference type="Proteomes" id="UP000198851"/>
    </source>
</evidence>
<keyword evidence="3" id="KW-0804">Transcription</keyword>
<dbReference type="Gene3D" id="1.10.357.10">
    <property type="entry name" value="Tetracycline Repressor, domain 2"/>
    <property type="match status" value="1"/>
</dbReference>
<dbReference type="Proteomes" id="UP000198851">
    <property type="component" value="Unassembled WGS sequence"/>
</dbReference>
<evidence type="ECO:0000256" key="4">
    <source>
        <dbReference type="PROSITE-ProRule" id="PRU00335"/>
    </source>
</evidence>
<evidence type="ECO:0000313" key="6">
    <source>
        <dbReference type="EMBL" id="SFK48660.1"/>
    </source>
</evidence>
<keyword evidence="7" id="KW-1185">Reference proteome</keyword>
<feature type="domain" description="HTH tetR-type" evidence="5">
    <location>
        <begin position="10"/>
        <end position="70"/>
    </location>
</feature>
<dbReference type="STRING" id="1280847.SAMN04488036_10131"/>
<dbReference type="SUPFAM" id="SSF46689">
    <property type="entry name" value="Homeodomain-like"/>
    <property type="match status" value="1"/>
</dbReference>
<feature type="DNA-binding region" description="H-T-H motif" evidence="4">
    <location>
        <begin position="33"/>
        <end position="52"/>
    </location>
</feature>
<dbReference type="InterPro" id="IPR050109">
    <property type="entry name" value="HTH-type_TetR-like_transc_reg"/>
</dbReference>
<dbReference type="PANTHER" id="PTHR30055:SF234">
    <property type="entry name" value="HTH-TYPE TRANSCRIPTIONAL REGULATOR BETI"/>
    <property type="match status" value="1"/>
</dbReference>